<dbReference type="EMBL" id="JAPWTK010001123">
    <property type="protein sequence ID" value="KAJ8934034.1"/>
    <property type="molecule type" value="Genomic_DNA"/>
</dbReference>
<dbReference type="GO" id="GO:0005576">
    <property type="term" value="C:extracellular region"/>
    <property type="evidence" value="ECO:0007669"/>
    <property type="project" value="TreeGrafter"/>
</dbReference>
<comment type="caution">
    <text evidence="2">The sequence shown here is derived from an EMBL/GenBank/DDBJ whole genome shotgun (WGS) entry which is preliminary data.</text>
</comment>
<evidence type="ECO:0000313" key="2">
    <source>
        <dbReference type="EMBL" id="KAJ8934034.1"/>
    </source>
</evidence>
<dbReference type="InterPro" id="IPR001223">
    <property type="entry name" value="Glyco_hydro18_cat"/>
</dbReference>
<evidence type="ECO:0000259" key="1">
    <source>
        <dbReference type="PROSITE" id="PS51910"/>
    </source>
</evidence>
<dbReference type="PROSITE" id="PS51910">
    <property type="entry name" value="GH18_2"/>
    <property type="match status" value="1"/>
</dbReference>
<dbReference type="AlphaFoldDB" id="A0AAV8X6K5"/>
<reference evidence="2" key="1">
    <citation type="journal article" date="2023" name="Insect Mol. Biol.">
        <title>Genome sequencing provides insights into the evolution of gene families encoding plant cell wall-degrading enzymes in longhorned beetles.</title>
        <authorList>
            <person name="Shin N.R."/>
            <person name="Okamura Y."/>
            <person name="Kirsch R."/>
            <person name="Pauchet Y."/>
        </authorList>
    </citation>
    <scope>NUCLEOTIDE SEQUENCE</scope>
    <source>
        <strain evidence="2">AMC_N1</strain>
    </source>
</reference>
<dbReference type="SUPFAM" id="SSF51445">
    <property type="entry name" value="(Trans)glycosidases"/>
    <property type="match status" value="1"/>
</dbReference>
<dbReference type="InterPro" id="IPR017853">
    <property type="entry name" value="GH"/>
</dbReference>
<proteinExistence type="predicted"/>
<name>A0AAV8X6K5_9CUCU</name>
<accession>A0AAV8X6K5</accession>
<dbReference type="InterPro" id="IPR050314">
    <property type="entry name" value="Glycosyl_Hydrlase_18"/>
</dbReference>
<dbReference type="Gene3D" id="3.20.20.80">
    <property type="entry name" value="Glycosidases"/>
    <property type="match status" value="1"/>
</dbReference>
<dbReference type="GO" id="GO:0006032">
    <property type="term" value="P:chitin catabolic process"/>
    <property type="evidence" value="ECO:0007669"/>
    <property type="project" value="TreeGrafter"/>
</dbReference>
<organism evidence="2 3">
    <name type="scientific">Aromia moschata</name>
    <dbReference type="NCBI Taxonomy" id="1265417"/>
    <lineage>
        <taxon>Eukaryota</taxon>
        <taxon>Metazoa</taxon>
        <taxon>Ecdysozoa</taxon>
        <taxon>Arthropoda</taxon>
        <taxon>Hexapoda</taxon>
        <taxon>Insecta</taxon>
        <taxon>Pterygota</taxon>
        <taxon>Neoptera</taxon>
        <taxon>Endopterygota</taxon>
        <taxon>Coleoptera</taxon>
        <taxon>Polyphaga</taxon>
        <taxon>Cucujiformia</taxon>
        <taxon>Chrysomeloidea</taxon>
        <taxon>Cerambycidae</taxon>
        <taxon>Cerambycinae</taxon>
        <taxon>Callichromatini</taxon>
        <taxon>Aromia</taxon>
    </lineage>
</organism>
<sequence>MTAIRYLLGGLQEGPDSDKAAFASFVTELKQAFKPKGYLLSAAVSPSKTVIDAGYDVPVLAQNLDWIAVMTYDFRPVGQTNRPRGPLFYHPKDEVSFFNARRRARRKIIMGMPLYGQAFRLERESENGLNAKAPGPGEAGPY</sequence>
<feature type="domain" description="GH18" evidence="1">
    <location>
        <begin position="1"/>
        <end position="142"/>
    </location>
</feature>
<dbReference type="GO" id="GO:0004568">
    <property type="term" value="F:chitinase activity"/>
    <property type="evidence" value="ECO:0007669"/>
    <property type="project" value="TreeGrafter"/>
</dbReference>
<dbReference type="Pfam" id="PF00704">
    <property type="entry name" value="Glyco_hydro_18"/>
    <property type="match status" value="1"/>
</dbReference>
<dbReference type="Proteomes" id="UP001162162">
    <property type="component" value="Unassembled WGS sequence"/>
</dbReference>
<keyword evidence="3" id="KW-1185">Reference proteome</keyword>
<evidence type="ECO:0000313" key="3">
    <source>
        <dbReference type="Proteomes" id="UP001162162"/>
    </source>
</evidence>
<dbReference type="PANTHER" id="PTHR11177">
    <property type="entry name" value="CHITINASE"/>
    <property type="match status" value="1"/>
</dbReference>
<gene>
    <name evidence="2" type="ORF">NQ318_014205</name>
</gene>
<dbReference type="GO" id="GO:0008061">
    <property type="term" value="F:chitin binding"/>
    <property type="evidence" value="ECO:0007669"/>
    <property type="project" value="TreeGrafter"/>
</dbReference>
<protein>
    <recommendedName>
        <fullName evidence="1">GH18 domain-containing protein</fullName>
    </recommendedName>
</protein>
<dbReference type="PANTHER" id="PTHR11177:SF359">
    <property type="entry name" value="CHITINASE 10-RELATED"/>
    <property type="match status" value="1"/>
</dbReference>
<dbReference type="GO" id="GO:0005975">
    <property type="term" value="P:carbohydrate metabolic process"/>
    <property type="evidence" value="ECO:0007669"/>
    <property type="project" value="InterPro"/>
</dbReference>